<evidence type="ECO:0000313" key="2">
    <source>
        <dbReference type="Proteomes" id="UP000824469"/>
    </source>
</evidence>
<name>A0AA38LC89_TAXCH</name>
<gene>
    <name evidence="1" type="ORF">KI387_020420</name>
</gene>
<dbReference type="AlphaFoldDB" id="A0AA38LC89"/>
<feature type="non-terminal residue" evidence="1">
    <location>
        <position position="1"/>
    </location>
</feature>
<dbReference type="InterPro" id="IPR008551">
    <property type="entry name" value="TANGO2"/>
</dbReference>
<organism evidence="1 2">
    <name type="scientific">Taxus chinensis</name>
    <name type="common">Chinese yew</name>
    <name type="synonym">Taxus wallichiana var. chinensis</name>
    <dbReference type="NCBI Taxonomy" id="29808"/>
    <lineage>
        <taxon>Eukaryota</taxon>
        <taxon>Viridiplantae</taxon>
        <taxon>Streptophyta</taxon>
        <taxon>Embryophyta</taxon>
        <taxon>Tracheophyta</taxon>
        <taxon>Spermatophyta</taxon>
        <taxon>Pinopsida</taxon>
        <taxon>Pinidae</taxon>
        <taxon>Conifers II</taxon>
        <taxon>Cupressales</taxon>
        <taxon>Taxaceae</taxon>
        <taxon>Taxus</taxon>
    </lineage>
</organism>
<dbReference type="Proteomes" id="UP000824469">
    <property type="component" value="Unassembled WGS sequence"/>
</dbReference>
<comment type="caution">
    <text evidence="1">The sequence shown here is derived from an EMBL/GenBank/DDBJ whole genome shotgun (WGS) entry which is preliminary data.</text>
</comment>
<reference evidence="1 2" key="1">
    <citation type="journal article" date="2021" name="Nat. Plants">
        <title>The Taxus genome provides insights into paclitaxel biosynthesis.</title>
        <authorList>
            <person name="Xiong X."/>
            <person name="Gou J."/>
            <person name="Liao Q."/>
            <person name="Li Y."/>
            <person name="Zhou Q."/>
            <person name="Bi G."/>
            <person name="Li C."/>
            <person name="Du R."/>
            <person name="Wang X."/>
            <person name="Sun T."/>
            <person name="Guo L."/>
            <person name="Liang H."/>
            <person name="Lu P."/>
            <person name="Wu Y."/>
            <person name="Zhang Z."/>
            <person name="Ro D.K."/>
            <person name="Shang Y."/>
            <person name="Huang S."/>
            <person name="Yan J."/>
        </authorList>
    </citation>
    <scope>NUCLEOTIDE SEQUENCE [LARGE SCALE GENOMIC DNA]</scope>
    <source>
        <strain evidence="1">Ta-2019</strain>
    </source>
</reference>
<evidence type="ECO:0008006" key="3">
    <source>
        <dbReference type="Google" id="ProtNLM"/>
    </source>
</evidence>
<proteinExistence type="predicted"/>
<sequence length="274" mass="31298">YSLLLALNRDEVYNRPTQAVHWWEEEDNEGVEIVGGKDCLAGGTWLASSRNGRLAFLTNFREPTSIPAAESRGHLITTFLKSSETPMEFAQKVAQEDKVYNGFNLILMDLCTCKIAYVTNRLEGNSVSVQEVSPGLHVLSNAQLDTPWPKVQRLRHKFNELLQKFGEDEIPESEIIENVMKDTIHADRTLLPKTGCDPDWEYQISPIFVSCDSDRGPYGTRSMVVLSLKPTGLLTFYEQYLEEGEWREHKLAFEIESDKWNHRKNVLMDETKGV</sequence>
<keyword evidence="2" id="KW-1185">Reference proteome</keyword>
<dbReference type="EMBL" id="JAHRHJ020000004">
    <property type="protein sequence ID" value="KAH9318651.1"/>
    <property type="molecule type" value="Genomic_DNA"/>
</dbReference>
<dbReference type="Pfam" id="PF05742">
    <property type="entry name" value="TANGO2"/>
    <property type="match status" value="1"/>
</dbReference>
<evidence type="ECO:0000313" key="1">
    <source>
        <dbReference type="EMBL" id="KAH9318651.1"/>
    </source>
</evidence>
<dbReference type="PANTHER" id="PTHR17985:SF8">
    <property type="entry name" value="TRANSPORT AND GOLGI ORGANIZATION PROTEIN 2 HOMOLOG"/>
    <property type="match status" value="1"/>
</dbReference>
<dbReference type="PANTHER" id="PTHR17985">
    <property type="entry name" value="SER/THR-RICH PROTEIN T10 IN DGCR REGION"/>
    <property type="match status" value="1"/>
</dbReference>
<accession>A0AA38LC89</accession>
<protein>
    <recommendedName>
        <fullName evidence="3">Transport and golgi organization 2 homolog</fullName>
    </recommendedName>
</protein>
<dbReference type="OMA" id="AWIWQSH"/>